<dbReference type="PANTHER" id="PTHR42929:SF5">
    <property type="entry name" value="ABC TRANSPORTER PERMEASE PROTEIN"/>
    <property type="match status" value="1"/>
</dbReference>
<evidence type="ECO:0000313" key="11">
    <source>
        <dbReference type="Proteomes" id="UP000673821"/>
    </source>
</evidence>
<sequence>MNTISIAPSSSTQSIAALKRELKAAEARRRTMALLLITPLAIFLLLVFVVPIGTLLTRAVQNPEVATALPRTIEALSRWDHKAAPDNAAYVALVADMTKLEQTDKMGALARRLNLEIPGYRSLVAKTARAMPLDSGTEQLLTPAQTRDKLIDLDARWGEPEYWQVIARNGSMVSPFYILAALDHKQNGFSHIVHADPDQSIYLAIFGRTFLIGSAVTSFALLLGYPLAYWISRLSERRANLVMIVVLIPFWTSVLVRVAAWIVLLQQEGLINSVLTSSGLISHPLALLFNRVGVYISMTHILLPFMILPLYSVMKSIPSTYQRAAVSLGSHPFAAFWRVYVPQTYPGVAAGALLVFILAIGYYITPALLGGPNDQMVSYYVAYYTNVTINWGMACALGGLLLAATLVLYAIYGRFTRSNLSLG</sequence>
<evidence type="ECO:0000256" key="1">
    <source>
        <dbReference type="ARBA" id="ARBA00004651"/>
    </source>
</evidence>
<comment type="caution">
    <text evidence="10">The sequence shown here is derived from an EMBL/GenBank/DDBJ whole genome shotgun (WGS) entry which is preliminary data.</text>
</comment>
<dbReference type="Pfam" id="PF00528">
    <property type="entry name" value="BPD_transp_1"/>
    <property type="match status" value="1"/>
</dbReference>
<dbReference type="Proteomes" id="UP000673821">
    <property type="component" value="Unassembled WGS sequence"/>
</dbReference>
<evidence type="ECO:0000313" key="10">
    <source>
        <dbReference type="EMBL" id="CAE6787868.1"/>
    </source>
</evidence>
<feature type="transmembrane region" description="Helical" evidence="8">
    <location>
        <begin position="292"/>
        <end position="313"/>
    </location>
</feature>
<dbReference type="RefSeq" id="WP_200659451.1">
    <property type="nucleotide sequence ID" value="NZ_CAJNBH010000014.1"/>
</dbReference>
<feature type="transmembrane region" description="Helical" evidence="8">
    <location>
        <begin position="33"/>
        <end position="56"/>
    </location>
</feature>
<reference evidence="10 11" key="1">
    <citation type="submission" date="2021-02" db="EMBL/GenBank/DDBJ databases">
        <authorList>
            <person name="Vanwijnsberghe S."/>
        </authorList>
    </citation>
    <scope>NUCLEOTIDE SEQUENCE [LARGE SCALE GENOMIC DNA]</scope>
    <source>
        <strain evidence="10 11">R-69776</strain>
    </source>
</reference>
<keyword evidence="5 8" id="KW-0812">Transmembrane</keyword>
<protein>
    <recommendedName>
        <fullName evidence="9">ABC transmembrane type-1 domain-containing protein</fullName>
    </recommendedName>
</protein>
<feature type="transmembrane region" description="Helical" evidence="8">
    <location>
        <begin position="348"/>
        <end position="369"/>
    </location>
</feature>
<dbReference type="Gene3D" id="1.10.3720.10">
    <property type="entry name" value="MetI-like"/>
    <property type="match status" value="1"/>
</dbReference>
<feature type="transmembrane region" description="Helical" evidence="8">
    <location>
        <begin position="241"/>
        <end position="264"/>
    </location>
</feature>
<dbReference type="PROSITE" id="PS50928">
    <property type="entry name" value="ABC_TM1"/>
    <property type="match status" value="1"/>
</dbReference>
<name>A0ABM8S4I0_9BURK</name>
<evidence type="ECO:0000256" key="8">
    <source>
        <dbReference type="RuleBase" id="RU363032"/>
    </source>
</evidence>
<comment type="similarity">
    <text evidence="2">Belongs to the binding-protein-dependent transport system permease family. CysTW subfamily.</text>
</comment>
<keyword evidence="6 8" id="KW-1133">Transmembrane helix</keyword>
<keyword evidence="4" id="KW-1003">Cell membrane</keyword>
<dbReference type="EMBL" id="CAJNBH010000014">
    <property type="protein sequence ID" value="CAE6787868.1"/>
    <property type="molecule type" value="Genomic_DNA"/>
</dbReference>
<comment type="subcellular location">
    <subcellularLocation>
        <location evidence="1 8">Cell membrane</location>
        <topology evidence="1 8">Multi-pass membrane protein</topology>
    </subcellularLocation>
</comment>
<evidence type="ECO:0000259" key="9">
    <source>
        <dbReference type="PROSITE" id="PS50928"/>
    </source>
</evidence>
<keyword evidence="11" id="KW-1185">Reference proteome</keyword>
<dbReference type="InterPro" id="IPR000515">
    <property type="entry name" value="MetI-like"/>
</dbReference>
<feature type="domain" description="ABC transmembrane type-1" evidence="9">
    <location>
        <begin position="206"/>
        <end position="412"/>
    </location>
</feature>
<dbReference type="InterPro" id="IPR035906">
    <property type="entry name" value="MetI-like_sf"/>
</dbReference>
<evidence type="ECO:0000256" key="5">
    <source>
        <dbReference type="ARBA" id="ARBA00022692"/>
    </source>
</evidence>
<proteinExistence type="inferred from homology"/>
<gene>
    <name evidence="10" type="ORF">R69776_04615</name>
</gene>
<evidence type="ECO:0000256" key="7">
    <source>
        <dbReference type="ARBA" id="ARBA00023136"/>
    </source>
</evidence>
<evidence type="ECO:0000256" key="2">
    <source>
        <dbReference type="ARBA" id="ARBA00007069"/>
    </source>
</evidence>
<keyword evidence="3 8" id="KW-0813">Transport</keyword>
<dbReference type="PANTHER" id="PTHR42929">
    <property type="entry name" value="INNER MEMBRANE ABC TRANSPORTER PERMEASE PROTEIN YDCU-RELATED-RELATED"/>
    <property type="match status" value="1"/>
</dbReference>
<accession>A0ABM8S4I0</accession>
<evidence type="ECO:0000256" key="4">
    <source>
        <dbReference type="ARBA" id="ARBA00022475"/>
    </source>
</evidence>
<evidence type="ECO:0000256" key="3">
    <source>
        <dbReference type="ARBA" id="ARBA00022448"/>
    </source>
</evidence>
<dbReference type="CDD" id="cd06261">
    <property type="entry name" value="TM_PBP2"/>
    <property type="match status" value="1"/>
</dbReference>
<evidence type="ECO:0000256" key="6">
    <source>
        <dbReference type="ARBA" id="ARBA00022989"/>
    </source>
</evidence>
<feature type="transmembrane region" description="Helical" evidence="8">
    <location>
        <begin position="389"/>
        <end position="412"/>
    </location>
</feature>
<keyword evidence="7 8" id="KW-0472">Membrane</keyword>
<dbReference type="SUPFAM" id="SSF161098">
    <property type="entry name" value="MetI-like"/>
    <property type="match status" value="1"/>
</dbReference>
<organism evidence="10 11">
    <name type="scientific">Paraburkholderia nemoris</name>
    <dbReference type="NCBI Taxonomy" id="2793076"/>
    <lineage>
        <taxon>Bacteria</taxon>
        <taxon>Pseudomonadati</taxon>
        <taxon>Pseudomonadota</taxon>
        <taxon>Betaproteobacteria</taxon>
        <taxon>Burkholderiales</taxon>
        <taxon>Burkholderiaceae</taxon>
        <taxon>Paraburkholderia</taxon>
    </lineage>
</organism>
<feature type="transmembrane region" description="Helical" evidence="8">
    <location>
        <begin position="201"/>
        <end position="229"/>
    </location>
</feature>